<keyword evidence="2" id="KW-0012">Acyltransferase</keyword>
<dbReference type="PANTHER" id="PTHR43626:SF4">
    <property type="entry name" value="GCN5-RELATED N-ACETYLTRANSFERASE 2, CHLOROPLASTIC"/>
    <property type="match status" value="1"/>
</dbReference>
<dbReference type="KEGG" id="dsw:QR90_02285"/>
<dbReference type="CDD" id="cd04301">
    <property type="entry name" value="NAT_SF"/>
    <property type="match status" value="1"/>
</dbReference>
<evidence type="ECO:0000256" key="2">
    <source>
        <dbReference type="ARBA" id="ARBA00023315"/>
    </source>
</evidence>
<evidence type="ECO:0000313" key="4">
    <source>
        <dbReference type="EMBL" id="AIZ44186.1"/>
    </source>
</evidence>
<dbReference type="RefSeq" id="WP_039681914.1">
    <property type="nucleotide sequence ID" value="NZ_CP010028.1"/>
</dbReference>
<dbReference type="Proteomes" id="UP000030634">
    <property type="component" value="Chromosome"/>
</dbReference>
<evidence type="ECO:0000313" key="5">
    <source>
        <dbReference type="Proteomes" id="UP000030634"/>
    </source>
</evidence>
<dbReference type="Pfam" id="PF13508">
    <property type="entry name" value="Acetyltransf_7"/>
    <property type="match status" value="1"/>
</dbReference>
<evidence type="ECO:0000256" key="1">
    <source>
        <dbReference type="ARBA" id="ARBA00022679"/>
    </source>
</evidence>
<name>A0A0A7KDH8_9DEIO</name>
<reference evidence="5" key="1">
    <citation type="submission" date="2014-11" db="EMBL/GenBank/DDBJ databases">
        <title>Hymenobacter sp. DG25B genome submission.</title>
        <authorList>
            <person name="Jung H.-Y."/>
            <person name="Kim M.K."/>
            <person name="Srinivasan S."/>
            <person name="Lim S."/>
        </authorList>
    </citation>
    <scope>NUCLEOTIDE SEQUENCE [LARGE SCALE GENOMIC DNA]</scope>
    <source>
        <strain evidence="5">DY59</strain>
    </source>
</reference>
<dbReference type="AlphaFoldDB" id="A0A0A7KDH8"/>
<dbReference type="STRING" id="1182571.QR90_02285"/>
<organism evidence="4 5">
    <name type="scientific">Deinococcus radiopugnans</name>
    <dbReference type="NCBI Taxonomy" id="57497"/>
    <lineage>
        <taxon>Bacteria</taxon>
        <taxon>Thermotogati</taxon>
        <taxon>Deinococcota</taxon>
        <taxon>Deinococci</taxon>
        <taxon>Deinococcales</taxon>
        <taxon>Deinococcaceae</taxon>
        <taxon>Deinococcus</taxon>
    </lineage>
</organism>
<dbReference type="InterPro" id="IPR016181">
    <property type="entry name" value="Acyl_CoA_acyltransferase"/>
</dbReference>
<dbReference type="PROSITE" id="PS51186">
    <property type="entry name" value="GNAT"/>
    <property type="match status" value="1"/>
</dbReference>
<dbReference type="SUPFAM" id="SSF55729">
    <property type="entry name" value="Acyl-CoA N-acyltransferases (Nat)"/>
    <property type="match status" value="1"/>
</dbReference>
<proteinExistence type="predicted"/>
<dbReference type="HOGENOM" id="CLU_086503_5_0_0"/>
<dbReference type="EMBL" id="CP010028">
    <property type="protein sequence ID" value="AIZ44186.1"/>
    <property type="molecule type" value="Genomic_DNA"/>
</dbReference>
<dbReference type="InterPro" id="IPR000182">
    <property type="entry name" value="GNAT_dom"/>
</dbReference>
<sequence length="142" mass="15771">MTLHLTSGELPELDELLKLYASVGWTAYTRDPEALTRALRQSTFVWTARSGGGELVGLVRGMSDDVSLLFVQDILVCPDWQRRGVGRALMTAVLTHFAHVMQTVLLTDDGPEQLAFYESLGFQNTRDLSLNAFYRTSMQSGA</sequence>
<keyword evidence="1" id="KW-0808">Transferase</keyword>
<protein>
    <recommendedName>
        <fullName evidence="3">N-acetyltransferase domain-containing protein</fullName>
    </recommendedName>
</protein>
<gene>
    <name evidence="4" type="ORF">QR90_02285</name>
</gene>
<accession>A0A0A7KDH8</accession>
<dbReference type="InterPro" id="IPR045039">
    <property type="entry name" value="NSI-like"/>
</dbReference>
<dbReference type="GO" id="GO:0008080">
    <property type="term" value="F:N-acetyltransferase activity"/>
    <property type="evidence" value="ECO:0007669"/>
    <property type="project" value="InterPro"/>
</dbReference>
<feature type="domain" description="N-acetyltransferase" evidence="3">
    <location>
        <begin position="3"/>
        <end position="142"/>
    </location>
</feature>
<dbReference type="PANTHER" id="PTHR43626">
    <property type="entry name" value="ACYL-COA N-ACYLTRANSFERASE"/>
    <property type="match status" value="1"/>
</dbReference>
<dbReference type="Gene3D" id="3.40.630.30">
    <property type="match status" value="1"/>
</dbReference>
<evidence type="ECO:0000259" key="3">
    <source>
        <dbReference type="PROSITE" id="PS51186"/>
    </source>
</evidence>
<dbReference type="GO" id="GO:0005737">
    <property type="term" value="C:cytoplasm"/>
    <property type="evidence" value="ECO:0007669"/>
    <property type="project" value="TreeGrafter"/>
</dbReference>